<evidence type="ECO:0000259" key="1">
    <source>
        <dbReference type="PROSITE" id="PS51352"/>
    </source>
</evidence>
<feature type="domain" description="Thioredoxin" evidence="1">
    <location>
        <begin position="28"/>
        <end position="186"/>
    </location>
</feature>
<keyword evidence="3" id="KW-1185">Reference proteome</keyword>
<dbReference type="PROSITE" id="PS51257">
    <property type="entry name" value="PROKAR_LIPOPROTEIN"/>
    <property type="match status" value="1"/>
</dbReference>
<dbReference type="EMBL" id="QTJX01000005">
    <property type="protein sequence ID" value="RDY58157.1"/>
    <property type="molecule type" value="Genomic_DNA"/>
</dbReference>
<proteinExistence type="predicted"/>
<dbReference type="Pfam" id="PF00578">
    <property type="entry name" value="AhpC-TSA"/>
    <property type="match status" value="1"/>
</dbReference>
<accession>A0A371JM60</accession>
<dbReference type="InterPro" id="IPR050553">
    <property type="entry name" value="Thioredoxin_ResA/DsbE_sf"/>
</dbReference>
<dbReference type="Gene3D" id="3.40.30.10">
    <property type="entry name" value="Glutaredoxin"/>
    <property type="match status" value="1"/>
</dbReference>
<reference evidence="2 3" key="1">
    <citation type="submission" date="2018-08" db="EMBL/GenBank/DDBJ databases">
        <title>Muricauda nanhaiensis sp. nov., isolated from seawater of the South China Sea.</title>
        <authorList>
            <person name="Dang Y."/>
        </authorList>
    </citation>
    <scope>NUCLEOTIDE SEQUENCE [LARGE SCALE GENOMIC DNA]</scope>
    <source>
        <strain evidence="2 3">SM1704</strain>
    </source>
</reference>
<dbReference type="GO" id="GO:0016491">
    <property type="term" value="F:oxidoreductase activity"/>
    <property type="evidence" value="ECO:0007669"/>
    <property type="project" value="InterPro"/>
</dbReference>
<dbReference type="InterPro" id="IPR036249">
    <property type="entry name" value="Thioredoxin-like_sf"/>
</dbReference>
<evidence type="ECO:0000313" key="2">
    <source>
        <dbReference type="EMBL" id="RDY58157.1"/>
    </source>
</evidence>
<gene>
    <name evidence="2" type="ORF">DX873_16700</name>
</gene>
<dbReference type="PANTHER" id="PTHR42852:SF17">
    <property type="entry name" value="THIOREDOXIN-LIKE PROTEIN HI_1115"/>
    <property type="match status" value="1"/>
</dbReference>
<name>A0A371JM60_9FLAO</name>
<dbReference type="OrthoDB" id="9815205at2"/>
<organism evidence="2 3">
    <name type="scientific">Flagellimonas nanhaiensis</name>
    <dbReference type="NCBI Taxonomy" id="2292706"/>
    <lineage>
        <taxon>Bacteria</taxon>
        <taxon>Pseudomonadati</taxon>
        <taxon>Bacteroidota</taxon>
        <taxon>Flavobacteriia</taxon>
        <taxon>Flavobacteriales</taxon>
        <taxon>Flavobacteriaceae</taxon>
        <taxon>Flagellimonas</taxon>
    </lineage>
</organism>
<dbReference type="InterPro" id="IPR000866">
    <property type="entry name" value="AhpC/TSA"/>
</dbReference>
<dbReference type="AlphaFoldDB" id="A0A371JM60"/>
<dbReference type="GO" id="GO:0016209">
    <property type="term" value="F:antioxidant activity"/>
    <property type="evidence" value="ECO:0007669"/>
    <property type="project" value="InterPro"/>
</dbReference>
<dbReference type="SUPFAM" id="SSF52833">
    <property type="entry name" value="Thioredoxin-like"/>
    <property type="match status" value="1"/>
</dbReference>
<evidence type="ECO:0000313" key="3">
    <source>
        <dbReference type="Proteomes" id="UP000261828"/>
    </source>
</evidence>
<dbReference type="InterPro" id="IPR013766">
    <property type="entry name" value="Thioredoxin_domain"/>
</dbReference>
<sequence>MKGLKSVIAIAILLLTSCGNKEKQETKHQQEDMAHYAEATSINTDDQSKFPIYDFEGLEPMLHRQDGKTYIINFWATWCRPCIEEMPYFERVNAEQKDNNVKVILVNLDMPSMWKTRMEPYVEKKQLKSEIVILDDPKQSEWISKIDENWGGGIPATLIYNKEKRMFYPHGFTYEELNKELGKFVN</sequence>
<dbReference type="PANTHER" id="PTHR42852">
    <property type="entry name" value="THIOL:DISULFIDE INTERCHANGE PROTEIN DSBE"/>
    <property type="match status" value="1"/>
</dbReference>
<comment type="caution">
    <text evidence="2">The sequence shown here is derived from an EMBL/GenBank/DDBJ whole genome shotgun (WGS) entry which is preliminary data.</text>
</comment>
<dbReference type="Proteomes" id="UP000261828">
    <property type="component" value="Unassembled WGS sequence"/>
</dbReference>
<dbReference type="RefSeq" id="WP_116185625.1">
    <property type="nucleotide sequence ID" value="NZ_QTJX01000005.1"/>
</dbReference>
<dbReference type="CDD" id="cd02966">
    <property type="entry name" value="TlpA_like_family"/>
    <property type="match status" value="1"/>
</dbReference>
<protein>
    <submittedName>
        <fullName evidence="2">TlpA family protein disulfide reductase</fullName>
    </submittedName>
</protein>
<dbReference type="PROSITE" id="PS51352">
    <property type="entry name" value="THIOREDOXIN_2"/>
    <property type="match status" value="1"/>
</dbReference>